<feature type="chain" id="PRO_5012870754" evidence="2">
    <location>
        <begin position="21"/>
        <end position="332"/>
    </location>
</feature>
<keyword evidence="4" id="KW-1185">Reference proteome</keyword>
<sequence length="332" mass="36889">MMRKLTRSPLILILTLLLLAASGCQSTRTPAGAETLTATPSPTITPTPTNTPTFTPTHTSTPAFTITSPPTSTPTMTATPFRILSPTPIPSQAPLRPAVLFPLQDNFGITIDWSYIHVTHVGYNDRGEVNDLWAFMAFQLLDRGIHQRNFRFQGETITVYYLNVAHAFGDEPLPMQLVLGGTPGENVPISVIPAGGTAYAQVAIRDGSTYFSPRIAHREANRAFDERDEAYPFLFLHELEALLPELPDELILLANHPILVPRNDWPQVKLDMERVSFLAARYQPFFELDPYDRIVDQSAFAYALRDHIFGREAVPAGIYAFSSRNLIIITGQ</sequence>
<keyword evidence="2" id="KW-0732">Signal</keyword>
<dbReference type="PROSITE" id="PS51257">
    <property type="entry name" value="PROKAR_LIPOPROTEIN"/>
    <property type="match status" value="1"/>
</dbReference>
<evidence type="ECO:0000313" key="4">
    <source>
        <dbReference type="Proteomes" id="UP000195514"/>
    </source>
</evidence>
<evidence type="ECO:0000256" key="1">
    <source>
        <dbReference type="SAM" id="MobiDB-lite"/>
    </source>
</evidence>
<evidence type="ECO:0000256" key="2">
    <source>
        <dbReference type="SAM" id="SignalP"/>
    </source>
</evidence>
<proteinExistence type="predicted"/>
<protein>
    <submittedName>
        <fullName evidence="3">Uncharacterized protein</fullName>
    </submittedName>
</protein>
<dbReference type="Proteomes" id="UP000195514">
    <property type="component" value="Chromosome I"/>
</dbReference>
<name>A0A1Y6K6S2_9CHLR</name>
<dbReference type="AlphaFoldDB" id="A0A1Y6K6S2"/>
<dbReference type="KEGG" id="abat:CFX1CAM_2201"/>
<gene>
    <name evidence="3" type="ORF">CFX1CAM_2201</name>
</gene>
<feature type="signal peptide" evidence="2">
    <location>
        <begin position="1"/>
        <end position="20"/>
    </location>
</feature>
<reference evidence="4" key="1">
    <citation type="submission" date="2017-05" db="EMBL/GenBank/DDBJ databases">
        <authorList>
            <person name="Kirkegaard R."/>
            <person name="Mcilroy J S."/>
        </authorList>
    </citation>
    <scope>NUCLEOTIDE SEQUENCE [LARGE SCALE GENOMIC DNA]</scope>
</reference>
<evidence type="ECO:0000313" key="3">
    <source>
        <dbReference type="EMBL" id="SMX55266.1"/>
    </source>
</evidence>
<dbReference type="EMBL" id="LT859958">
    <property type="protein sequence ID" value="SMX55266.1"/>
    <property type="molecule type" value="Genomic_DNA"/>
</dbReference>
<organism evidence="3 4">
    <name type="scientific">Candidatus Brevifilum fermentans</name>
    <dbReference type="NCBI Taxonomy" id="1986204"/>
    <lineage>
        <taxon>Bacteria</taxon>
        <taxon>Bacillati</taxon>
        <taxon>Chloroflexota</taxon>
        <taxon>Anaerolineae</taxon>
        <taxon>Anaerolineales</taxon>
        <taxon>Anaerolineaceae</taxon>
        <taxon>Candidatus Brevifilum</taxon>
    </lineage>
</organism>
<feature type="region of interest" description="Disordered" evidence="1">
    <location>
        <begin position="28"/>
        <end position="71"/>
    </location>
</feature>
<accession>A0A1Y6K6S2</accession>
<feature type="compositionally biased region" description="Low complexity" evidence="1">
    <location>
        <begin position="35"/>
        <end position="71"/>
    </location>
</feature>